<evidence type="ECO:0000256" key="5">
    <source>
        <dbReference type="ARBA" id="ARBA00022741"/>
    </source>
</evidence>
<dbReference type="InterPro" id="IPR048617">
    <property type="entry name" value="MDN1_AAA_lid_4"/>
</dbReference>
<dbReference type="GO" id="GO:0000055">
    <property type="term" value="P:ribosomal large subunit export from nucleus"/>
    <property type="evidence" value="ECO:0007669"/>
    <property type="project" value="TreeGrafter"/>
</dbReference>
<dbReference type="InterPro" id="IPR036465">
    <property type="entry name" value="vWFA_dom_sf"/>
</dbReference>
<dbReference type="OrthoDB" id="782942at2759"/>
<keyword evidence="6 9" id="KW-0067">ATP-binding</keyword>
<dbReference type="GO" id="GO:0000027">
    <property type="term" value="P:ribosomal large subunit assembly"/>
    <property type="evidence" value="ECO:0007669"/>
    <property type="project" value="InterPro"/>
</dbReference>
<evidence type="ECO:0000256" key="6">
    <source>
        <dbReference type="ARBA" id="ARBA00022840"/>
    </source>
</evidence>
<evidence type="ECO:0000256" key="10">
    <source>
        <dbReference type="SAM" id="MobiDB-lite"/>
    </source>
</evidence>
<dbReference type="GO" id="GO:0016887">
    <property type="term" value="F:ATP hydrolysis activity"/>
    <property type="evidence" value="ECO:0007669"/>
    <property type="project" value="InterPro"/>
</dbReference>
<dbReference type="Pfam" id="PF21108">
    <property type="entry name" value="MDN1_4th"/>
    <property type="match status" value="1"/>
</dbReference>
<dbReference type="PROSITE" id="PS50234">
    <property type="entry name" value="VWFA"/>
    <property type="match status" value="1"/>
</dbReference>
<dbReference type="SUPFAM" id="SSF53300">
    <property type="entry name" value="vWA-like"/>
    <property type="match status" value="1"/>
</dbReference>
<dbReference type="GO" id="GO:0005654">
    <property type="term" value="C:nucleoplasm"/>
    <property type="evidence" value="ECO:0007669"/>
    <property type="project" value="UniProtKB-SubCell"/>
</dbReference>
<dbReference type="Pfam" id="PF17865">
    <property type="entry name" value="AAA_lid_5"/>
    <property type="match status" value="1"/>
</dbReference>
<dbReference type="GO" id="GO:0030687">
    <property type="term" value="C:preribosome, large subunit precursor"/>
    <property type="evidence" value="ECO:0007669"/>
    <property type="project" value="TreeGrafter"/>
</dbReference>
<feature type="compositionally biased region" description="Basic and acidic residues" evidence="10">
    <location>
        <begin position="4433"/>
        <end position="4453"/>
    </location>
</feature>
<name>A0A7I8LA93_SPIIN</name>
<keyword evidence="5 9" id="KW-0547">Nucleotide-binding</keyword>
<feature type="compositionally biased region" description="Basic and acidic residues" evidence="10">
    <location>
        <begin position="4509"/>
        <end position="4538"/>
    </location>
</feature>
<dbReference type="PANTHER" id="PTHR48103">
    <property type="entry name" value="MIDASIN-RELATED"/>
    <property type="match status" value="1"/>
</dbReference>
<dbReference type="InterPro" id="IPR025662">
    <property type="entry name" value="Sigma_54_int_dom_ATP-bd_1"/>
</dbReference>
<dbReference type="SMART" id="SM00382">
    <property type="entry name" value="AAA"/>
    <property type="match status" value="5"/>
</dbReference>
<evidence type="ECO:0000256" key="8">
    <source>
        <dbReference type="ARBA" id="ARBA00023242"/>
    </source>
</evidence>
<reference evidence="12" key="1">
    <citation type="submission" date="2020-02" db="EMBL/GenBank/DDBJ databases">
        <authorList>
            <person name="Scholz U."/>
            <person name="Mascher M."/>
            <person name="Fiebig A."/>
        </authorList>
    </citation>
    <scope>NUCLEOTIDE SEQUENCE</scope>
</reference>
<accession>A0A7I8LA93</accession>
<evidence type="ECO:0000256" key="3">
    <source>
        <dbReference type="ARBA" id="ARBA00007188"/>
    </source>
</evidence>
<evidence type="ECO:0000256" key="9">
    <source>
        <dbReference type="PIRNR" id="PIRNR010340"/>
    </source>
</evidence>
<sequence>MTRPPFSLDGTFRCGDAVRRLLARCPRLASHQVIATLATEVDDLELNGDCDVADRVASALAEPLLHPSYTIPVVGCFRPLSRKILDRAVDQLQSHWRRLVSNWDCGGGDVEEVGEGDVEIIGFYVTRRRGIRVHELASVLKYFGFSHPPFERLRTAASVLLLMEKDCHQLLDSVRISLRLLLLNPDIISKIWNCGGRLERPFVLTSAVKKGVEMVLMALGQNCPVLLHGPAGSGKTGLIRKLTSITCSPLQLPQPAKIPYYGSLRFCNDTILEIIQELLLRFDVLFIHMDDQMDCKMLVGSYVCSEQPGEFRWQPGSLTQAVLNGFWVLFEDIDKSPAEVQSILLPLLEGARSFVTVHGEAVNVAESFRLFATISGSKPSLNAEGGGSFSRLWRKVMLGAPSNEDLARIMHAWYPSLDSISIKLTGTLESVNYLTSVHYRAPQLGVLSTGVTGKFSTRHLLKWCKRIIDLGINFSCPLSMSYCKKIYQEAVDIFASSLPTAGERLAIMRDIANIWGISQHEIETLCLSNKPVIQDMNSYLQVGRVTLQHAKPGSYQPSRPFANLRSSLHILEKIACSVRHNEPVLLVGETGTGKTTLVQNLAMRLGQPLTVLNLSQQSDPSDLLGGFKPSNTRSICIPLYHEFLELFRRTFSVQGNEELLRRCKSYRDREDWKKLLSAFVKCVKSTLDIFSKRKENYCGSKRKRLEELPKTWECFSSKLESAYKQISTSHMSFSFVEGAFITSVKMGHWILLDEVNLAPQETLQRVIGVLDGENGTLCLVEKGDVDYVVCHPSFRIFCCMNPANDAGKRDLPHSFRSRFTEYFVDDVLDDSDLRVFVNQYLDEAVTSRGILDRIVQFYKMAKKSEESLQDGANQKPQFSLRSLARALEYGKASERKFGLQRALYDGFSMFFVTSLDGPSGKIMSEMIISSLLAGSMPHDVPFEAYLETFNLSACGVDYVLTSSVKDHLRNLARAVYAKRYPVLLQGPTSSGKTSLVRFLASITGNKFVRINNHEHTDLQEYFGSYITNSFGRLEFQEGVLVEAVRKGYWVVLDELNLAPSDVLEALNRLLDDNRELFVPELQETVVAHPDFMLFATQNPPTLYAGRKVLSRAFRNRFLEIHVDEIPENELAEILEKRCKIPLSYAKKMVEVMKDLQLHRQNSKVFSGKHGFITPRDLFRWANRFQMFGKSYMDLALDGYHLLAERLREESEKDVVQDILERRLRVKLSKQDLYIKEPGTSDSICETQKRAGLQKTGKVIMTQSMWRLYFLVERCYKLREPVLLVGETGGGKTTVCQLLSAVIRSRLHILNCHQYTEASDFIGGFHPVRDRSRLTTEYHSQIEKAKDLKFFCHYCQEVEISFDIGQAPLTISCLKGCLENLKDSMPHCDISQKDVDDFQLVIDALVQLELNWQAIFLWQDGPLVQAMKNGDLFLVDEISLADDSVLERLNSVLEPERTLSLAEKGGSSLEKVTAHPDFFIFATMNPGGDYGKKELSPALRNRFTEIWVSSVSEIEELRFIACERFIKSELTCFSEPMIKFWDWFNQLETGRILTVRDLISWVTFINETEENLGSVQAFLHGAFLIVLDGVGLGTNISKCDASRLRESCLDYLVKEAKQVADIGFVDSQLSNMESYGWKGSDNDAANEGYNCVQAEHLFGIHPFYITKGKRDCKKRGFEFLAPTTCRNSLRLLRAMQLRRPVLLEGSPGVGKTSLVVALAEFSGHDVVRINLSEQTDMMDLLGSDLPVPGDNGMQFAWSDGILLQALKNGSWVLLDELNLAPQSVLEGLNAILDHRAEVYIPELACSFQCPSSFRVFACQNPTSQGGGRKGLPKSFLNRFTKVYADELSAEDYYFICNSLHPSVPTSLLSKLINFNSHLYEDTMLLHKYGQEGSPWEFNLRDVIRACQIIEDAPVATKEVSFLNTVYIQRMRTSGDREEVLKLYKEIFGRKPLINQIPRVQINANYVIVGSVSIPRNHFQPTKTSLVDLNILPSIRQCLEASLQCVQHQWLCILVGPSSSGKTSLVQLLAQLTGNALHELNLSSGTDVSELLGCFEQYNAFQSCTAIVSQIECCMGEYCGLRVQSSWEKLLTERKDLIAKWWDLLASMNDKTSGSSSEFVMAWNRGDCKFLNILVEIIEQLKLDSEKYSLPVSWSNEVLTRSLRTVLDLQKKVRKLGPGNFEWVNGRLIKAIECGEWVVLDNANLCNPTVLDRINSLVEPHGFITVNERGLLDGSPVVLHAHPKFRMFISFDPTCGEISRAMRNRGVEIFMPEQNLIDDSETNSGCQDAIGDLKQFLIQSGIPFYSLIEAMSEAHMYAKTVGLRLGVHITLLELRRWVQLFQQLLMSGNQSMWSLQLSWEHTYLTSLGEAEGEDIIMHVKHSLLSLYKDCPLMGSSLCLPGGWPLPQKLSNFIWFSQEATIKQNCMYLAFFGAQCASYEMSLSSTKTSLLSGYEEVKPLIFPFRALHQLLFPCGIDLQQAENFISSTFDLVLGKKILFISSNWVIEQATGKDLQLYIQWFQWSFSMILEQEQSHPIWSCIVNCWKEVTIYHEINVDQQYLPLVSKKVAELAGLIGAPNVWQTNLCNAIRCIGVLRLSLEQWNAERNYVFKAQELNQIFLPILKSLRHLEEEVLNVITESCSFDDLYESYSGLLEQHRSFWKCIMLPLSQQSAIAWHFLRKEVLKLKRFFPAAVHNLLEQSSDLLRRSPWNLSSAKTLLWKHGGHPLASPSADVFDKKHQIFSLCADIWPKKTFWELLRRGICMSTYLIKVGRENDDTTNHLDEIYQGLLRRAEHERNNLTAIFMVNKENPTCHVAKTLCTNCCMFNSEILRGKAVIDCWLQSRPLFDRSSLLLDIELLQELTESCTLNSKNLFEVLSRMSEFLQYALDYSLKLSSRSPIDFSPHQKILWMLDAWTSIGDVHTKIANFVHQMWFNWHSSLWYCCSELDKKPLPQIRDQICLLTQPIRFDALDQILQGTHSISEYDAYRFKLRVTSRNLYQDALPDRDMLKFLHAAARSLFRQEQNFKGLKTLLLSSSCNSLILCVDSLIEPLVTELYSEYQQGNAEYIHNLGLAWVYLGLLRFHLLLNLDCPDPAMKYSFKYSQIVERISMLELEIKVRWQCENLAGKYLPRDEQDDRVCLLKKLEEEKKKLQAKVVFRPNIEDFENLKTFCAGFLGSDFKFPCNLRNMDEVQNWQVKSAQFIHQLSEKFGAYIDIIQPVQVAIYEIKLGMSLFMSSALENEYLTKLDQSRDKVLETIYSMMQFPRSFLDEFTLSDLQHKKTACFNVNAFCHILKKLSDNSTTRRISLQQLEAVVHHLNLTNVAHHVWTSQIMDDSSFSLLNKVFDRFAKLWFGMKFQVKMNKDLEDQYFKFKPRAIRIDEILKIDMLSMSEVDSDGNFAAGLEDMFVDTEVAQVEVGPCIEKENLEEEWNQIPEPLLKSMLNVHNQLFGSGSLYEYVICYSIIFLSATTKWLIFCSLFQAPISNTTNEEKLQLFLDSFDVGTCLLKGLPTSISATLDEKLVIEQVLRVSLEFEENMSSLQLRIRTFNIYKDPNASAMSKMVEPLLNIQQRVKCLLSEWSDHPALQKLFDVTEMLLSVPLEVPLYKALCGLESLLVRIHSLQEILPKFSIGVTSTDLVEPIYSLVYAWQKIELDCWPKLLDGIEEQYELNAGKLWFPLHSVLHRKVSGDADRDNAFTVQSVEEFVQTSSLGEFSKRLKLLLAFHGQFNTAVCLNVCERVIRHIEAEKNGKMEEIKNQIKLLKWEQPNSRLSMERFRAARHKLCKTVKKFNDFLQQPMMIFLNQETNVKNRLVTAWFKQKPNGETDGEPVPFPSEPTYIGAIERLMNNHGWSEKVKLALEAAHVRRASEYIDLQYRDISNPIRLSSFTECQAVLSSTSSGWASLEQIYGHAIAFSHVWKNATKNLKKRRSLADLFKTLEATGLSRHRALQSEVKMSNQSSTLLLQSSYDVQHLLFQETNSSISLTDDGQMLRNNNFNLEWKKSNRCYFKNIALLQEIRQARLNFHKDLSLEQVCSRTSFPEKLTCEDCGHSIFTCLLVFLLTQSSFSGHGDLLLSYNQSALFECMWKQKKLFDMLVVMSKDMSLLMQCIGNSHLIGCQIVKDEAVMISTFLDRHNKYFVKSKELLDKYLLGRDGVTTSVKCKTPFIVSKQMEILVMQNFRIIHSLEDDINNFSTSKVFQRSISSIVLDRFKELITKGKLMEEELFREVGENQPTSSCQEHNNVDGQNFLELDAAFTECYVKSTGIIKDLIEKLSMFSKEDSPFGDVPAEKITSWDIIFRKYVSELQLDLVYESLSETLVKAVELLYRAGNKNAGICARAEAQLKHLYQLLDLFLSFADAVLLDFLAVHSAIAQVSQTIAQIFAFLFSEGFGGLDDPADDASGACQEATGTGMGEGEGANDVSSQIDDEDQLLGTSDKQNDGAENADKAPSKTDKGIEMEEDFAADTFNVSEDSGEDENGEEDDVNVESVMGQGDDSSQVVDEKLWDNEEDGDGDKAAEKYESGPGVDEKEPSSMELRGKDAAATDIDESGDLTDDMPERLSGEEENPGEMDVNAAFEEPTGIELDEKGRQEDSGEADMDEAAGSDTLDEQAEEDVEDGGDQNSGEDYMDLNDTDEARKEEESDGGDAEKNDRDADIDTTAPTSESVDDGGKTEPKNDPWSEKDSAEPAHDSFAASQSVMAQAQWSNSADLQASYAPSSSMPFDAPRKELCLPDSGHGEVLSVDEPERRPVEDNPPSLQRTAPNPYRSLGDAMEEWKERVKFSDDPQDPEPDVPNQQGDGVGDEYQFVPEMEKGSSQTLGPATYDQIDQNIEKKDSLIKDHVNEGDGTDPMEVVEEDFSEHRYMKRLEASASREQESSEESGKKMPNRAGGNNVLEAGIERESSREELGDLVSFETYSMAELPPQSEDPAADRPVRMAEIGGTPEGLGLDPLLDWKRYERKTMRLSQELCEQLRLVMEPTLASKLQGDYKTGKRINMKKVIPYIASHFRKDKIWLRRTKPNKRDYQVVVAVDDSRSMSESHCGGVAIEALVTICRAMSQLEVGQFAVASFGEKGNTRLLHDFDQPFTVETGAKIISSLSFKQDNTVRDEPVVDLLKYLDGVLDTAVARARLPSGANPLNQLILIIADGRFQDKENLRRRVRDILNKRRMIAFVLLDNPEESIMDIPEYSFVGGKFSCTKYMDSFPFPYYVVLRHIEALPRTVSDLLRQWFQLMLSSGE</sequence>
<dbReference type="SUPFAM" id="SSF52540">
    <property type="entry name" value="P-loop containing nucleoside triphosphate hydrolases"/>
    <property type="match status" value="6"/>
</dbReference>
<dbReference type="FunFam" id="3.40.50.410:FF:000114">
    <property type="entry name" value="Midasin"/>
    <property type="match status" value="1"/>
</dbReference>
<dbReference type="Pfam" id="PF07728">
    <property type="entry name" value="AAA_5"/>
    <property type="match status" value="7"/>
</dbReference>
<dbReference type="Proteomes" id="UP000663760">
    <property type="component" value="Chromosome 13"/>
</dbReference>
<dbReference type="GO" id="GO:0005730">
    <property type="term" value="C:nucleolus"/>
    <property type="evidence" value="ECO:0007669"/>
    <property type="project" value="UniProtKB-SubCell"/>
</dbReference>
<feature type="domain" description="VWFA" evidence="11">
    <location>
        <begin position="5021"/>
        <end position="5220"/>
    </location>
</feature>
<proteinExistence type="inferred from homology"/>
<feature type="compositionally biased region" description="Acidic residues" evidence="10">
    <location>
        <begin position="4589"/>
        <end position="4615"/>
    </location>
</feature>
<dbReference type="Gene3D" id="3.40.50.300">
    <property type="entry name" value="P-loop containing nucleotide triphosphate hydrolases"/>
    <property type="match status" value="7"/>
</dbReference>
<evidence type="ECO:0000313" key="13">
    <source>
        <dbReference type="Proteomes" id="UP000663760"/>
    </source>
</evidence>
<gene>
    <name evidence="12" type="ORF">SI8410_13017611</name>
</gene>
<evidence type="ECO:0000256" key="2">
    <source>
        <dbReference type="ARBA" id="ARBA00004642"/>
    </source>
</evidence>
<feature type="region of interest" description="Disordered" evidence="10">
    <location>
        <begin position="4393"/>
        <end position="4801"/>
    </location>
</feature>
<comment type="subcellular location">
    <subcellularLocation>
        <location evidence="1">Nucleus</location>
        <location evidence="1">Nucleolus</location>
    </subcellularLocation>
    <subcellularLocation>
        <location evidence="2">Nucleus</location>
        <location evidence="2">Nucleoplasm</location>
    </subcellularLocation>
</comment>
<dbReference type="CDD" id="cd00009">
    <property type="entry name" value="AAA"/>
    <property type="match status" value="1"/>
</dbReference>
<dbReference type="FunFam" id="3.40.50.300:FF:001861">
    <property type="entry name" value="Midasin"/>
    <property type="match status" value="1"/>
</dbReference>
<feature type="compositionally biased region" description="Basic and acidic residues" evidence="10">
    <location>
        <begin position="4630"/>
        <end position="4651"/>
    </location>
</feature>
<feature type="compositionally biased region" description="Basic and acidic residues" evidence="10">
    <location>
        <begin position="4769"/>
        <end position="4779"/>
    </location>
</feature>
<dbReference type="PANTHER" id="PTHR48103:SF2">
    <property type="entry name" value="MIDASIN"/>
    <property type="match status" value="1"/>
</dbReference>
<dbReference type="InterPro" id="IPR041190">
    <property type="entry name" value="Midasin_AAA_lid_5"/>
</dbReference>
<dbReference type="InterPro" id="IPR002035">
    <property type="entry name" value="VWF_A"/>
</dbReference>
<dbReference type="InterPro" id="IPR040848">
    <property type="entry name" value="AAA_lid_7"/>
</dbReference>
<evidence type="ECO:0000313" key="12">
    <source>
        <dbReference type="EMBL" id="CAA7406933.1"/>
    </source>
</evidence>
<evidence type="ECO:0000256" key="4">
    <source>
        <dbReference type="ARBA" id="ARBA00017143"/>
    </source>
</evidence>
<feature type="compositionally biased region" description="Basic and acidic residues" evidence="10">
    <location>
        <begin position="4863"/>
        <end position="4878"/>
    </location>
</feature>
<dbReference type="InterPro" id="IPR011704">
    <property type="entry name" value="ATPase_dyneun-rel_AAA"/>
</dbReference>
<dbReference type="Pfam" id="PF17867">
    <property type="entry name" value="AAA_lid_7"/>
    <property type="match status" value="3"/>
</dbReference>
<dbReference type="GO" id="GO:0005524">
    <property type="term" value="F:ATP binding"/>
    <property type="evidence" value="ECO:0007669"/>
    <property type="project" value="UniProtKB-KW"/>
</dbReference>
<dbReference type="InterPro" id="IPR012099">
    <property type="entry name" value="Midasin"/>
</dbReference>
<dbReference type="EMBL" id="LR746276">
    <property type="protein sequence ID" value="CAA7406933.1"/>
    <property type="molecule type" value="Genomic_DNA"/>
</dbReference>
<dbReference type="PROSITE" id="PS00675">
    <property type="entry name" value="SIGMA54_INTERACT_1"/>
    <property type="match status" value="1"/>
</dbReference>
<protein>
    <recommendedName>
        <fullName evidence="4 9">Midasin</fullName>
    </recommendedName>
</protein>
<dbReference type="FunFam" id="3.40.50.300:FF:001384">
    <property type="entry name" value="Midasin"/>
    <property type="match status" value="1"/>
</dbReference>
<evidence type="ECO:0000256" key="1">
    <source>
        <dbReference type="ARBA" id="ARBA00004604"/>
    </source>
</evidence>
<comment type="similarity">
    <text evidence="3 9">Belongs to the midasin family.</text>
</comment>
<dbReference type="FunFam" id="3.40.50.300:FF:000142">
    <property type="entry name" value="Midasin"/>
    <property type="match status" value="1"/>
</dbReference>
<dbReference type="InterPro" id="IPR027417">
    <property type="entry name" value="P-loop_NTPase"/>
</dbReference>
<keyword evidence="13" id="KW-1185">Reference proteome</keyword>
<feature type="compositionally biased region" description="Polar residues" evidence="10">
    <location>
        <begin position="4689"/>
        <end position="4716"/>
    </location>
</feature>
<organism evidence="12 13">
    <name type="scientific">Spirodela intermedia</name>
    <name type="common">Intermediate duckweed</name>
    <dbReference type="NCBI Taxonomy" id="51605"/>
    <lineage>
        <taxon>Eukaryota</taxon>
        <taxon>Viridiplantae</taxon>
        <taxon>Streptophyta</taxon>
        <taxon>Embryophyta</taxon>
        <taxon>Tracheophyta</taxon>
        <taxon>Spermatophyta</taxon>
        <taxon>Magnoliopsida</taxon>
        <taxon>Liliopsida</taxon>
        <taxon>Araceae</taxon>
        <taxon>Lemnoideae</taxon>
        <taxon>Spirodela</taxon>
    </lineage>
</organism>
<keyword evidence="8 9" id="KW-0539">Nucleus</keyword>
<evidence type="ECO:0000259" key="11">
    <source>
        <dbReference type="PROSITE" id="PS50234"/>
    </source>
</evidence>
<dbReference type="PIRSF" id="PIRSF010340">
    <property type="entry name" value="Midasin"/>
    <property type="match status" value="1"/>
</dbReference>
<feature type="region of interest" description="Disordered" evidence="10">
    <location>
        <begin position="4863"/>
        <end position="4887"/>
    </location>
</feature>
<feature type="compositionally biased region" description="Acidic residues" evidence="10">
    <location>
        <begin position="4541"/>
        <end position="4551"/>
    </location>
</feature>
<feature type="compositionally biased region" description="Basic and acidic residues" evidence="10">
    <location>
        <begin position="4664"/>
        <end position="4685"/>
    </location>
</feature>
<comment type="function">
    <text evidence="9">Nuclear chaperone required for maturation and nuclear export of pre-60S ribosome subunits.</text>
</comment>
<keyword evidence="7 9" id="KW-0143">Chaperone</keyword>
<feature type="compositionally biased region" description="Acidic residues" evidence="10">
    <location>
        <begin position="4468"/>
        <end position="4481"/>
    </location>
</feature>
<evidence type="ECO:0000256" key="7">
    <source>
        <dbReference type="ARBA" id="ARBA00023186"/>
    </source>
</evidence>
<dbReference type="InterPro" id="IPR003593">
    <property type="entry name" value="AAA+_ATPase"/>
</dbReference>
<dbReference type="FunFam" id="3.40.50.300:FF:000582">
    <property type="entry name" value="Midasin"/>
    <property type="match status" value="1"/>
</dbReference>